<feature type="region of interest" description="Disordered" evidence="1">
    <location>
        <begin position="1"/>
        <end position="20"/>
    </location>
</feature>
<evidence type="ECO:0000313" key="2">
    <source>
        <dbReference type="EMBL" id="ACQ80851.1"/>
    </source>
</evidence>
<dbReference type="HOGENOM" id="CLU_697676_0_0_11"/>
<dbReference type="OrthoDB" id="618894at2"/>
<evidence type="ECO:0000256" key="1">
    <source>
        <dbReference type="SAM" id="MobiDB-lite"/>
    </source>
</evidence>
<reference evidence="2 3" key="1">
    <citation type="journal article" date="2009" name="Stand. Genomic Sci.">
        <title>Complete genome sequence of Beutenbergia cavernae type strain (HKI 0122).</title>
        <authorList>
            <person name="Land M."/>
            <person name="Pukall R."/>
            <person name="Abt B."/>
            <person name="Goker M."/>
            <person name="Rohde M."/>
            <person name="Glavina Del Rio T."/>
            <person name="Tice H."/>
            <person name="Copeland A."/>
            <person name="Cheng J.F."/>
            <person name="Lucas S."/>
            <person name="Chen F."/>
            <person name="Nolan M."/>
            <person name="Bruce D."/>
            <person name="Goodwin L."/>
            <person name="Pitluck S."/>
            <person name="Ivanova N."/>
            <person name="Mavromatis K."/>
            <person name="Ovchinnikova G."/>
            <person name="Pati A."/>
            <person name="Chen A."/>
            <person name="Palaniappan K."/>
            <person name="Hauser L."/>
            <person name="Chang Y.J."/>
            <person name="Jefferies C.C."/>
            <person name="Saunders E."/>
            <person name="Brettin T."/>
            <person name="Detter J.C."/>
            <person name="Han C."/>
            <person name="Chain P."/>
            <person name="Bristow J."/>
            <person name="Eisen J.A."/>
            <person name="Markowitz V."/>
            <person name="Hugenholtz P."/>
            <person name="Kyrpides N.C."/>
            <person name="Klenk H.P."/>
            <person name="Lapidus A."/>
        </authorList>
    </citation>
    <scope>NUCLEOTIDE SEQUENCE [LARGE SCALE GENOMIC DNA]</scope>
    <source>
        <strain evidence="3">ATCC BAA-8 / DSM 12333 / NBRC 16432</strain>
    </source>
</reference>
<dbReference type="InterPro" id="IPR006311">
    <property type="entry name" value="TAT_signal"/>
</dbReference>
<organism evidence="2 3">
    <name type="scientific">Beutenbergia cavernae (strain ATCC BAA-8 / DSM 12333 / CCUG 43141 / JCM 11478 / NBRC 16432 / NCIMB 13614 / HKI 0122)</name>
    <dbReference type="NCBI Taxonomy" id="471853"/>
    <lineage>
        <taxon>Bacteria</taxon>
        <taxon>Bacillati</taxon>
        <taxon>Actinomycetota</taxon>
        <taxon>Actinomycetes</taxon>
        <taxon>Micrococcales</taxon>
        <taxon>Beutenbergiaceae</taxon>
        <taxon>Beutenbergia</taxon>
    </lineage>
</organism>
<dbReference type="AlphaFoldDB" id="C5BXG8"/>
<keyword evidence="3" id="KW-1185">Reference proteome</keyword>
<name>C5BXG8_BEUC1</name>
<accession>C5BXG8</accession>
<sequence>MRRIHVPHRAAAATTAATTTTGTRRRGLVAGVALATTTALLALVPSAAGAAGNGNALDEAEHHGDGVFRMEVTSHDAGVEGVAARDDVERVAFDDVLADRTGEMTSCGDSCWEWPAHLDDATRWYPQGLAGSRESRWAGAPDQDVLVSSWYRRAAPDDHASVDSTLKFFAADDGRYRNVPLRLPVEEGSGWGTEPLAIHAGGVAWAGPYLYVAATDGLFRFDLGDVMRDGDGYFLVPDREYQGIDAGPYGQPRLSSVSTDWSGEPALVSAEYNADNVATEVVRWPLAADGELVTSDGVVGSSYNFWVDADSSIDKVQGVAAHEGLYFFSQSPGELDTGRVGTQTDRSTIESWGMTGSDTDVPEDLYAVPGQRMYGQTEERTDRRVFWRDWADVMP</sequence>
<feature type="compositionally biased region" description="Low complexity" evidence="1">
    <location>
        <begin position="9"/>
        <end position="20"/>
    </location>
</feature>
<evidence type="ECO:0000313" key="3">
    <source>
        <dbReference type="Proteomes" id="UP000007962"/>
    </source>
</evidence>
<protein>
    <recommendedName>
        <fullName evidence="4">Secreted protein</fullName>
    </recommendedName>
</protein>
<dbReference type="STRING" id="471853.Bcav_2606"/>
<proteinExistence type="predicted"/>
<gene>
    <name evidence="2" type="ordered locus">Bcav_2606</name>
</gene>
<dbReference type="KEGG" id="bcv:Bcav_2606"/>
<dbReference type="RefSeq" id="WP_015883091.1">
    <property type="nucleotide sequence ID" value="NC_012669.1"/>
</dbReference>
<dbReference type="EMBL" id="CP001618">
    <property type="protein sequence ID" value="ACQ80851.1"/>
    <property type="molecule type" value="Genomic_DNA"/>
</dbReference>
<dbReference type="Proteomes" id="UP000007962">
    <property type="component" value="Chromosome"/>
</dbReference>
<dbReference type="PROSITE" id="PS51318">
    <property type="entry name" value="TAT"/>
    <property type="match status" value="1"/>
</dbReference>
<evidence type="ECO:0008006" key="4">
    <source>
        <dbReference type="Google" id="ProtNLM"/>
    </source>
</evidence>